<dbReference type="InterPro" id="IPR036415">
    <property type="entry name" value="Lamin_tail_dom_sf"/>
</dbReference>
<name>A0A934VFK0_9BACT</name>
<dbReference type="RefSeq" id="WP_200281842.1">
    <property type="nucleotide sequence ID" value="NZ_JAENII010000013.1"/>
</dbReference>
<dbReference type="Pfam" id="PF00932">
    <property type="entry name" value="LTD"/>
    <property type="match status" value="1"/>
</dbReference>
<feature type="compositionally biased region" description="Polar residues" evidence="1">
    <location>
        <begin position="266"/>
        <end position="281"/>
    </location>
</feature>
<feature type="domain" description="LTD" evidence="2">
    <location>
        <begin position="336"/>
        <end position="451"/>
    </location>
</feature>
<evidence type="ECO:0000313" key="4">
    <source>
        <dbReference type="Proteomes" id="UP000658278"/>
    </source>
</evidence>
<dbReference type="SUPFAM" id="SSF74853">
    <property type="entry name" value="Lamin A/C globular tail domain"/>
    <property type="match status" value="1"/>
</dbReference>
<organism evidence="3 4">
    <name type="scientific">Haloferula rosea</name>
    <dbReference type="NCBI Taxonomy" id="490093"/>
    <lineage>
        <taxon>Bacteria</taxon>
        <taxon>Pseudomonadati</taxon>
        <taxon>Verrucomicrobiota</taxon>
        <taxon>Verrucomicrobiia</taxon>
        <taxon>Verrucomicrobiales</taxon>
        <taxon>Verrucomicrobiaceae</taxon>
        <taxon>Haloferula</taxon>
    </lineage>
</organism>
<keyword evidence="4" id="KW-1185">Reference proteome</keyword>
<evidence type="ECO:0000313" key="3">
    <source>
        <dbReference type="EMBL" id="MBK1828439.1"/>
    </source>
</evidence>
<proteinExistence type="predicted"/>
<protein>
    <submittedName>
        <fullName evidence="3">Lamin tail domain-containing protein</fullName>
    </submittedName>
</protein>
<evidence type="ECO:0000259" key="2">
    <source>
        <dbReference type="PROSITE" id="PS51841"/>
    </source>
</evidence>
<dbReference type="InterPro" id="IPR001322">
    <property type="entry name" value="Lamin_tail_dom"/>
</dbReference>
<evidence type="ECO:0000256" key="1">
    <source>
        <dbReference type="SAM" id="MobiDB-lite"/>
    </source>
</evidence>
<reference evidence="3" key="1">
    <citation type="submission" date="2021-01" db="EMBL/GenBank/DDBJ databases">
        <title>Modified the classification status of verrucomicrobia.</title>
        <authorList>
            <person name="Feng X."/>
        </authorList>
    </citation>
    <scope>NUCLEOTIDE SEQUENCE</scope>
    <source>
        <strain evidence="3">KCTC 22201</strain>
    </source>
</reference>
<accession>A0A934VFK0</accession>
<sequence length="580" mass="62375">MIRKILPFLIISSVHSAPILVENGDLQALIDGTAIPSAASPDKYQLPTDDQRDAFRAALEHILQGNLQSAADEAATANYDLVSYTDDNSADTFAILRERDSNQHWGGLYVIDLTPERALVVQCPHPLYDGVRVPATDIFINTHAVVYMQAGTHRNNSPTPSDCDGDLQGEAYRISDMAHAPDSLFQAAHDVIEAHFDRTVSLNLHGMADGSDDSDAVVSNGTSDVWIGNSLSRDLATRMNEIILADDANDSRYAVSHQEPGEDPNLSGSNNTLGRHTNGSSEPCMTAAVTAVFPERFIHLETDPDVRDAPASNWSFITQALNDLIPLFSDPDPGLPTGHLIITEIMPNPDQVGEGTGEYIEVFNHTGSTINMMNWLIVDDQDNQATFSGVVEPGDLFVIGVSADLNGAAPGGTPDAVWSDSVGDLTLTNTRDVISILDQNGDLVASIAYEDGDPFGAGVALEIAVGNRPLNGQSYGSDYVESLTPFGSDFGSPGLRGESQFPLPGCSLDPQRIGDEIELIFPASRAVTYTLWNSGDLSDWNEVLTEDPIIGSGSEAQFTVPQPDDDAFFYQLVHDYAAPE</sequence>
<dbReference type="PROSITE" id="PS51841">
    <property type="entry name" value="LTD"/>
    <property type="match status" value="1"/>
</dbReference>
<dbReference type="Proteomes" id="UP000658278">
    <property type="component" value="Unassembled WGS sequence"/>
</dbReference>
<gene>
    <name evidence="3" type="ORF">JIN81_15505</name>
</gene>
<dbReference type="AlphaFoldDB" id="A0A934VFK0"/>
<dbReference type="EMBL" id="JAENII010000013">
    <property type="protein sequence ID" value="MBK1828439.1"/>
    <property type="molecule type" value="Genomic_DNA"/>
</dbReference>
<feature type="region of interest" description="Disordered" evidence="1">
    <location>
        <begin position="254"/>
        <end position="281"/>
    </location>
</feature>
<comment type="caution">
    <text evidence="3">The sequence shown here is derived from an EMBL/GenBank/DDBJ whole genome shotgun (WGS) entry which is preliminary data.</text>
</comment>